<dbReference type="EMBL" id="JASMQC010000005">
    <property type="protein sequence ID" value="KAK1945004.1"/>
    <property type="molecule type" value="Genomic_DNA"/>
</dbReference>
<protein>
    <submittedName>
        <fullName evidence="1">Uncharacterized protein</fullName>
    </submittedName>
</protein>
<reference evidence="1" key="1">
    <citation type="submission" date="2023-08" db="EMBL/GenBank/DDBJ databases">
        <title>Reference Genome Resource for the Citrus Pathogen Phytophthora citrophthora.</title>
        <authorList>
            <person name="Moller H."/>
            <person name="Coetzee B."/>
            <person name="Rose L.J."/>
            <person name="Van Niekerk J.M."/>
        </authorList>
    </citation>
    <scope>NUCLEOTIDE SEQUENCE</scope>
    <source>
        <strain evidence="1">STE-U-9442</strain>
    </source>
</reference>
<comment type="caution">
    <text evidence="1">The sequence shown here is derived from an EMBL/GenBank/DDBJ whole genome shotgun (WGS) entry which is preliminary data.</text>
</comment>
<sequence>MHILNLCLQNALGIRENKQTVCGAIRPSSKKEQQRCTIGGGFKEGRILIKKLCSLNNYFSTQQRCKRLEEVQEFYCLPKMASTLDCDTRIAFTVKLFQRTMVNYSALRGYFQNREKGDDASVFDCISREDWCLVAEMEAIVVSIAELARIEVQRRDLVASEPGDEQSMNADGQSPS</sequence>
<evidence type="ECO:0000313" key="2">
    <source>
        <dbReference type="Proteomes" id="UP001259832"/>
    </source>
</evidence>
<name>A0AAD9GUS8_9STRA</name>
<organism evidence="1 2">
    <name type="scientific">Phytophthora citrophthora</name>
    <dbReference type="NCBI Taxonomy" id="4793"/>
    <lineage>
        <taxon>Eukaryota</taxon>
        <taxon>Sar</taxon>
        <taxon>Stramenopiles</taxon>
        <taxon>Oomycota</taxon>
        <taxon>Peronosporomycetes</taxon>
        <taxon>Peronosporales</taxon>
        <taxon>Peronosporaceae</taxon>
        <taxon>Phytophthora</taxon>
    </lineage>
</organism>
<proteinExistence type="predicted"/>
<evidence type="ECO:0000313" key="1">
    <source>
        <dbReference type="EMBL" id="KAK1945004.1"/>
    </source>
</evidence>
<accession>A0AAD9GUS8</accession>
<gene>
    <name evidence="1" type="ORF">P3T76_003537</name>
</gene>
<keyword evidence="2" id="KW-1185">Reference proteome</keyword>
<dbReference type="AlphaFoldDB" id="A0AAD9GUS8"/>
<dbReference type="Proteomes" id="UP001259832">
    <property type="component" value="Unassembled WGS sequence"/>
</dbReference>